<accession>A0ABS4KUR4</accession>
<dbReference type="Pfam" id="PF14070">
    <property type="entry name" value="YjfB_motility"/>
    <property type="match status" value="1"/>
</dbReference>
<evidence type="ECO:0000313" key="2">
    <source>
        <dbReference type="Proteomes" id="UP001519307"/>
    </source>
</evidence>
<evidence type="ECO:0008006" key="3">
    <source>
        <dbReference type="Google" id="ProtNLM"/>
    </source>
</evidence>
<keyword evidence="2" id="KW-1185">Reference proteome</keyword>
<evidence type="ECO:0000313" key="1">
    <source>
        <dbReference type="EMBL" id="MBP2033792.1"/>
    </source>
</evidence>
<comment type="caution">
    <text evidence="1">The sequence shown here is derived from an EMBL/GenBank/DDBJ whole genome shotgun (WGS) entry which is preliminary data.</text>
</comment>
<dbReference type="Proteomes" id="UP001519307">
    <property type="component" value="Unassembled WGS sequence"/>
</dbReference>
<name>A0ABS4KUR4_9CLOT</name>
<organism evidence="1 2">
    <name type="scientific">Clostridium algifaecis</name>
    <dbReference type="NCBI Taxonomy" id="1472040"/>
    <lineage>
        <taxon>Bacteria</taxon>
        <taxon>Bacillati</taxon>
        <taxon>Bacillota</taxon>
        <taxon>Clostridia</taxon>
        <taxon>Eubacteriales</taxon>
        <taxon>Clostridiaceae</taxon>
        <taxon>Clostridium</taxon>
    </lineage>
</organism>
<proteinExistence type="predicted"/>
<dbReference type="EMBL" id="JAGGLM010000022">
    <property type="protein sequence ID" value="MBP2033792.1"/>
    <property type="molecule type" value="Genomic_DNA"/>
</dbReference>
<reference evidence="1 2" key="1">
    <citation type="submission" date="2021-03" db="EMBL/GenBank/DDBJ databases">
        <title>Genomic Encyclopedia of Type Strains, Phase IV (KMG-IV): sequencing the most valuable type-strain genomes for metagenomic binning, comparative biology and taxonomic classification.</title>
        <authorList>
            <person name="Goeker M."/>
        </authorList>
    </citation>
    <scope>NUCLEOTIDE SEQUENCE [LARGE SCALE GENOMIC DNA]</scope>
    <source>
        <strain evidence="1 2">DSM 28783</strain>
    </source>
</reference>
<sequence length="65" mass="6862">MEGKVVNMDIAAISMAMSQYNVATAVNTSLMKKALDDGTENAAQMIQSINQASNPNLGTKLDVMA</sequence>
<gene>
    <name evidence="1" type="ORF">J2Z42_002499</name>
</gene>
<dbReference type="InterPro" id="IPR025906">
    <property type="entry name" value="YjfB_motility"/>
</dbReference>
<protein>
    <recommendedName>
        <fullName evidence="3">Motility protein</fullName>
    </recommendedName>
</protein>